<dbReference type="Gene3D" id="1.10.30.50">
    <property type="match status" value="1"/>
</dbReference>
<organism evidence="2">
    <name type="scientific">uncultured Caudovirales phage</name>
    <dbReference type="NCBI Taxonomy" id="2100421"/>
    <lineage>
        <taxon>Viruses</taxon>
        <taxon>Duplodnaviria</taxon>
        <taxon>Heunggongvirae</taxon>
        <taxon>Uroviricota</taxon>
        <taxon>Caudoviricetes</taxon>
        <taxon>Peduoviridae</taxon>
        <taxon>Maltschvirus</taxon>
        <taxon>Maltschvirus maltsch</taxon>
    </lineage>
</organism>
<dbReference type="CDD" id="cd00085">
    <property type="entry name" value="HNHc"/>
    <property type="match status" value="1"/>
</dbReference>
<name>A0A6J5L8U9_9CAUD</name>
<evidence type="ECO:0000259" key="1">
    <source>
        <dbReference type="SMART" id="SM00507"/>
    </source>
</evidence>
<evidence type="ECO:0000313" key="2">
    <source>
        <dbReference type="EMBL" id="CAB4130934.1"/>
    </source>
</evidence>
<feature type="domain" description="HNH nuclease" evidence="1">
    <location>
        <begin position="44"/>
        <end position="109"/>
    </location>
</feature>
<gene>
    <name evidence="2" type="ORF">UFOVP128_43</name>
</gene>
<protein>
    <submittedName>
        <fullName evidence="2">HNHc domain containing protein</fullName>
    </submittedName>
</protein>
<proteinExistence type="predicted"/>
<dbReference type="EMBL" id="LR796239">
    <property type="protein sequence ID" value="CAB4130934.1"/>
    <property type="molecule type" value="Genomic_DNA"/>
</dbReference>
<accession>A0A6J5L8U9</accession>
<reference evidence="2" key="1">
    <citation type="submission" date="2020-04" db="EMBL/GenBank/DDBJ databases">
        <authorList>
            <person name="Chiriac C."/>
            <person name="Salcher M."/>
            <person name="Ghai R."/>
            <person name="Kavagutti S V."/>
        </authorList>
    </citation>
    <scope>NUCLEOTIDE SEQUENCE</scope>
</reference>
<dbReference type="SMART" id="SM00507">
    <property type="entry name" value="HNHc"/>
    <property type="match status" value="1"/>
</dbReference>
<dbReference type="InterPro" id="IPR003615">
    <property type="entry name" value="HNH_nuc"/>
</dbReference>
<sequence length="125" mass="14787">MKKKIEWTEGRIRSFITSTLRAGSRRWPPKYETLNNSKTEKKVNVRTGRLAQHYRCAKCKEEYTSKDVEVDHIKPVIDPKKGFTTWDDYIKRLFCTEDNMQTLCKPCHLAKTKLEKEISKKYASK</sequence>